<comment type="caution">
    <text evidence="10">The sequence shown here is derived from an EMBL/GenBank/DDBJ whole genome shotgun (WGS) entry which is preliminary data.</text>
</comment>
<dbReference type="EMBL" id="CAJNOK010058377">
    <property type="protein sequence ID" value="CAF1629124.1"/>
    <property type="molecule type" value="Genomic_DNA"/>
</dbReference>
<keyword evidence="3" id="KW-0963">Cytoplasm</keyword>
<dbReference type="PANTHER" id="PTHR14885:SF1">
    <property type="entry name" value="CILIA- AND FLAGELLA-ASSOCIATED PROTEIN 43"/>
    <property type="match status" value="1"/>
</dbReference>
<evidence type="ECO:0000256" key="3">
    <source>
        <dbReference type="ARBA" id="ARBA00022490"/>
    </source>
</evidence>
<dbReference type="Proteomes" id="UP000682733">
    <property type="component" value="Unassembled WGS sequence"/>
</dbReference>
<evidence type="ECO:0000256" key="7">
    <source>
        <dbReference type="ARBA" id="ARBA00023212"/>
    </source>
</evidence>
<dbReference type="EMBL" id="CAJOBA010083886">
    <property type="protein sequence ID" value="CAF4454198.1"/>
    <property type="molecule type" value="Genomic_DNA"/>
</dbReference>
<keyword evidence="7" id="KW-0206">Cytoskeleton</keyword>
<name>A0A8S2WPC9_9BILA</name>
<organism evidence="10 11">
    <name type="scientific">Didymodactylos carnosus</name>
    <dbReference type="NCBI Taxonomy" id="1234261"/>
    <lineage>
        <taxon>Eukaryota</taxon>
        <taxon>Metazoa</taxon>
        <taxon>Spiralia</taxon>
        <taxon>Gnathifera</taxon>
        <taxon>Rotifera</taxon>
        <taxon>Eurotatoria</taxon>
        <taxon>Bdelloidea</taxon>
        <taxon>Philodinida</taxon>
        <taxon>Philodinidae</taxon>
        <taxon>Didymodactylos</taxon>
    </lineage>
</organism>
<feature type="non-terminal residue" evidence="10">
    <location>
        <position position="218"/>
    </location>
</feature>
<evidence type="ECO:0000256" key="1">
    <source>
        <dbReference type="ARBA" id="ARBA00004138"/>
    </source>
</evidence>
<sequence length="218" mass="26065">ATLRDFDQHLRTKVDIRRELDAIRAELGQLISINDGREEKARLDRRDFDLDVEEQDRQKKERDVKITKIREETLMQNLQKLMQREVIKQQCWDSMSVKGRCIEGFYSGLQVENYPLVLRTLEEQESIRQTIERRRIEIAEKKLRRQILNDEFILQETGELPTHNDHISREINYENEEEVLLLPCSYFEVLDINEEDDLCIVHVRQQKPPVPLIQPPFV</sequence>
<evidence type="ECO:0000256" key="5">
    <source>
        <dbReference type="ARBA" id="ARBA00022737"/>
    </source>
</evidence>
<dbReference type="AlphaFoldDB" id="A0A8S2WPC9"/>
<reference evidence="10" key="1">
    <citation type="submission" date="2021-02" db="EMBL/GenBank/DDBJ databases">
        <authorList>
            <person name="Nowell W R."/>
        </authorList>
    </citation>
    <scope>NUCLEOTIDE SEQUENCE</scope>
</reference>
<evidence type="ECO:0000313" key="10">
    <source>
        <dbReference type="EMBL" id="CAF4454198.1"/>
    </source>
</evidence>
<accession>A0A8S2WPC9</accession>
<keyword evidence="5" id="KW-0677">Repeat</keyword>
<keyword evidence="6" id="KW-0175">Coiled coil</keyword>
<dbReference type="GO" id="GO:0060271">
    <property type="term" value="P:cilium assembly"/>
    <property type="evidence" value="ECO:0007669"/>
    <property type="project" value="TreeGrafter"/>
</dbReference>
<dbReference type="GO" id="GO:0005930">
    <property type="term" value="C:axoneme"/>
    <property type="evidence" value="ECO:0007669"/>
    <property type="project" value="TreeGrafter"/>
</dbReference>
<evidence type="ECO:0000313" key="11">
    <source>
        <dbReference type="Proteomes" id="UP000682733"/>
    </source>
</evidence>
<dbReference type="Pfam" id="PF25828">
    <property type="entry name" value="CC_Cfap43"/>
    <property type="match status" value="1"/>
</dbReference>
<proteinExistence type="predicted"/>
<dbReference type="PANTHER" id="PTHR14885">
    <property type="entry name" value="CILIA- AND FLAGELLA-ASSOCIATED PROTEIN 43-RELATED"/>
    <property type="match status" value="1"/>
</dbReference>
<keyword evidence="4" id="KW-0853">WD repeat</keyword>
<evidence type="ECO:0000313" key="9">
    <source>
        <dbReference type="EMBL" id="CAF1629124.1"/>
    </source>
</evidence>
<evidence type="ECO:0000256" key="6">
    <source>
        <dbReference type="ARBA" id="ARBA00023054"/>
    </source>
</evidence>
<dbReference type="Proteomes" id="UP000677228">
    <property type="component" value="Unassembled WGS sequence"/>
</dbReference>
<evidence type="ECO:0000256" key="4">
    <source>
        <dbReference type="ARBA" id="ARBA00022574"/>
    </source>
</evidence>
<protein>
    <submittedName>
        <fullName evidence="10">Uncharacterized protein</fullName>
    </submittedName>
</protein>
<feature type="non-terminal residue" evidence="10">
    <location>
        <position position="1"/>
    </location>
</feature>
<evidence type="ECO:0000256" key="2">
    <source>
        <dbReference type="ARBA" id="ARBA00004245"/>
    </source>
</evidence>
<gene>
    <name evidence="9" type="ORF">OVA965_LOCUS43622</name>
    <name evidence="10" type="ORF">TMI583_LOCUS45957</name>
</gene>
<keyword evidence="8" id="KW-0966">Cell projection</keyword>
<evidence type="ECO:0000256" key="8">
    <source>
        <dbReference type="ARBA" id="ARBA00023273"/>
    </source>
</evidence>
<comment type="subcellular location">
    <subcellularLocation>
        <location evidence="1">Cell projection</location>
        <location evidence="1">Cilium</location>
    </subcellularLocation>
    <subcellularLocation>
        <location evidence="2">Cytoplasm</location>
        <location evidence="2">Cytoskeleton</location>
    </subcellularLocation>
</comment>